<sequence>MKLSGSAFSASVSIAALVLGIDAAQAGQSTIEFEICTVRECESWSDAYVDEGFDDAYWGTGAAGAVSQSRSDDSDNAYDKWGVIYGASTIDYHINSVVAYDSEFNGLKAWRQTQSYIGVPGLPTNSVRWFDSFTNDTGATITANIVFGGTLVAGDDMYVHAAESGYVVTGQFQPGNESLTAVIAHLYGNNDYALSQVITNFENHDDNLYIVFPVTVADGQTVSFMNVNMLFGEIGRNIDHDGALYAADVARAIQQSELFINSPIFAGLTAAQVQSLLNWTVKDTGLVAAGGPVALSQRLHEAYDLMLARGTGATGGQATAQLATGALQYAEESTAGSDGAAALARSIGDAGGNVALAGFDGSRSFLFGGYTTGSQDFTAGQLDFSGYVTGLGVEHAISPEVLVGLAGGYASGNGDIDGVYANIENRQFTASPYIRWQAPTGTVFDARLAASTERWEYARTAGATTASAEIDGYSLGAHLRASHDIELDVARVTPFASLAYLRTHVDSYTETGAGAGNLIVQAYDVDRLEALAGIGASRSWQLESGTSLRGFGSVGIGGAFFGNDETVSTRYTTAATAFLSQVETGEGTFGRVEAGLAADFTNRLSLTSSYAGSFGAERDQHTFNLGLSGKL</sequence>
<comment type="caution">
    <text evidence="3">The sequence shown here is derived from an EMBL/GenBank/DDBJ whole genome shotgun (WGS) entry which is preliminary data.</text>
</comment>
<dbReference type="Pfam" id="PF03797">
    <property type="entry name" value="Autotransporter"/>
    <property type="match status" value="1"/>
</dbReference>
<protein>
    <submittedName>
        <fullName evidence="3">Uncharacterized protein YhjY with autotransporter beta-barrel domain</fullName>
    </submittedName>
</protein>
<gene>
    <name evidence="3" type="ORF">GGR00_002658</name>
</gene>
<evidence type="ECO:0000313" key="3">
    <source>
        <dbReference type="EMBL" id="MBB6354862.1"/>
    </source>
</evidence>
<accession>A0A7X0F822</accession>
<feature type="domain" description="Autotransporter" evidence="2">
    <location>
        <begin position="357"/>
        <end position="631"/>
    </location>
</feature>
<dbReference type="InterPro" id="IPR005546">
    <property type="entry name" value="Autotransporte_beta"/>
</dbReference>
<feature type="signal peptide" evidence="1">
    <location>
        <begin position="1"/>
        <end position="26"/>
    </location>
</feature>
<evidence type="ECO:0000313" key="4">
    <source>
        <dbReference type="Proteomes" id="UP000536262"/>
    </source>
</evidence>
<dbReference type="SUPFAM" id="SSF103515">
    <property type="entry name" value="Autotransporter"/>
    <property type="match status" value="1"/>
</dbReference>
<dbReference type="PROSITE" id="PS51208">
    <property type="entry name" value="AUTOTRANSPORTER"/>
    <property type="match status" value="1"/>
</dbReference>
<name>A0A7X0F822_9HYPH</name>
<dbReference type="Proteomes" id="UP000536262">
    <property type="component" value="Unassembled WGS sequence"/>
</dbReference>
<evidence type="ECO:0000256" key="1">
    <source>
        <dbReference type="SAM" id="SignalP"/>
    </source>
</evidence>
<keyword evidence="4" id="KW-1185">Reference proteome</keyword>
<proteinExistence type="predicted"/>
<dbReference type="AlphaFoldDB" id="A0A7X0F822"/>
<evidence type="ECO:0000259" key="2">
    <source>
        <dbReference type="PROSITE" id="PS51208"/>
    </source>
</evidence>
<feature type="chain" id="PRO_5030709312" evidence="1">
    <location>
        <begin position="27"/>
        <end position="631"/>
    </location>
</feature>
<dbReference type="SMART" id="SM00869">
    <property type="entry name" value="Autotransporter"/>
    <property type="match status" value="1"/>
</dbReference>
<reference evidence="3 4" key="1">
    <citation type="submission" date="2020-08" db="EMBL/GenBank/DDBJ databases">
        <title>Genomic Encyclopedia of Type Strains, Phase IV (KMG-IV): sequencing the most valuable type-strain genomes for metagenomic binning, comparative biology and taxonomic classification.</title>
        <authorList>
            <person name="Goeker M."/>
        </authorList>
    </citation>
    <scope>NUCLEOTIDE SEQUENCE [LARGE SCALE GENOMIC DNA]</scope>
    <source>
        <strain evidence="3 4">DSM 7051</strain>
    </source>
</reference>
<keyword evidence="1" id="KW-0732">Signal</keyword>
<dbReference type="RefSeq" id="WP_184699640.1">
    <property type="nucleotide sequence ID" value="NZ_BAABEG010000001.1"/>
</dbReference>
<dbReference type="EMBL" id="JACHOU010000005">
    <property type="protein sequence ID" value="MBB6354862.1"/>
    <property type="molecule type" value="Genomic_DNA"/>
</dbReference>
<organism evidence="3 4">
    <name type="scientific">Aminobacter aganoensis</name>
    <dbReference type="NCBI Taxonomy" id="83264"/>
    <lineage>
        <taxon>Bacteria</taxon>
        <taxon>Pseudomonadati</taxon>
        <taxon>Pseudomonadota</taxon>
        <taxon>Alphaproteobacteria</taxon>
        <taxon>Hyphomicrobiales</taxon>
        <taxon>Phyllobacteriaceae</taxon>
        <taxon>Aminobacter</taxon>
    </lineage>
</organism>
<dbReference type="Gene3D" id="2.40.128.130">
    <property type="entry name" value="Autotransporter beta-domain"/>
    <property type="match status" value="1"/>
</dbReference>
<dbReference type="InterPro" id="IPR036709">
    <property type="entry name" value="Autotransporte_beta_dom_sf"/>
</dbReference>